<evidence type="ECO:0000256" key="2">
    <source>
        <dbReference type="ARBA" id="ARBA00022448"/>
    </source>
</evidence>
<dbReference type="InterPro" id="IPR020846">
    <property type="entry name" value="MFS_dom"/>
</dbReference>
<feature type="transmembrane region" description="Helical" evidence="7">
    <location>
        <begin position="168"/>
        <end position="187"/>
    </location>
</feature>
<dbReference type="PANTHER" id="PTHR23517">
    <property type="entry name" value="RESISTANCE PROTEIN MDTM, PUTATIVE-RELATED-RELATED"/>
    <property type="match status" value="1"/>
</dbReference>
<keyword evidence="2" id="KW-0813">Transport</keyword>
<dbReference type="PANTHER" id="PTHR23517:SF3">
    <property type="entry name" value="INTEGRAL MEMBRANE TRANSPORT PROTEIN"/>
    <property type="match status" value="1"/>
</dbReference>
<keyword evidence="5 7" id="KW-1133">Transmembrane helix</keyword>
<dbReference type="Proteomes" id="UP000246894">
    <property type="component" value="Chromosome"/>
</dbReference>
<gene>
    <name evidence="9" type="ORF">AURMO_00559</name>
</gene>
<dbReference type="InterPro" id="IPR050171">
    <property type="entry name" value="MFS_Transporters"/>
</dbReference>
<comment type="subcellular location">
    <subcellularLocation>
        <location evidence="1">Cell membrane</location>
        <topology evidence="1">Multi-pass membrane protein</topology>
    </subcellularLocation>
</comment>
<feature type="transmembrane region" description="Helical" evidence="7">
    <location>
        <begin position="101"/>
        <end position="120"/>
    </location>
</feature>
<dbReference type="InterPro" id="IPR036259">
    <property type="entry name" value="MFS_trans_sf"/>
</dbReference>
<dbReference type="KEGG" id="aum:AURMO_00559"/>
<evidence type="ECO:0000313" key="9">
    <source>
        <dbReference type="EMBL" id="AWR21172.1"/>
    </source>
</evidence>
<feature type="transmembrane region" description="Helical" evidence="7">
    <location>
        <begin position="78"/>
        <end position="95"/>
    </location>
</feature>
<feature type="domain" description="Major facilitator superfamily (MFS) profile" evidence="8">
    <location>
        <begin position="13"/>
        <end position="414"/>
    </location>
</feature>
<dbReference type="SUPFAM" id="SSF103473">
    <property type="entry name" value="MFS general substrate transporter"/>
    <property type="match status" value="1"/>
</dbReference>
<dbReference type="AlphaFoldDB" id="A0A2Z3S4B5"/>
<protein>
    <submittedName>
        <fullName evidence="9">Major Facilitator Superfamily protein</fullName>
    </submittedName>
</protein>
<feature type="transmembrane region" description="Helical" evidence="7">
    <location>
        <begin position="268"/>
        <end position="284"/>
    </location>
</feature>
<sequence>MSNSSAPFQLRQAALPVYLPTLLFTAGEAAFIPIVPVIAQNVGANLATAGLVAGMLTLGIVIGDIPSGWIIARIGERMAMLWSTLIALIGGGLALAATNPFILGLGIFFIGLATSAFALARHAFLTTFVPFEYRARALSTLGGMFRAGAVMGPFLSAAVLAVTHTPLAAFWIMVIFTLGTGAVLLFMPDPEKTFGRAERMRDSTGHQVTSGELEVEQETIGLFSTIKKNWRVLARLGGASALVMALRSGRTVIFPLWAVSIGIKDSDTALIIGLATAIDFLLFFSSGQIMDKWGRLASIVPSMMVMSSALFVLSVSHDVSTNVFWFVATAFLFAVGNGIGSGILLTLASDLADKRNPAPFLGAWRFITDSGAALAPMGIAAITAALSLALASAITGVAGLVGVIMMLIYVPRFLPRNK</sequence>
<dbReference type="InterPro" id="IPR011701">
    <property type="entry name" value="MFS"/>
</dbReference>
<evidence type="ECO:0000256" key="5">
    <source>
        <dbReference type="ARBA" id="ARBA00022989"/>
    </source>
</evidence>
<proteinExistence type="predicted"/>
<feature type="transmembrane region" description="Helical" evidence="7">
    <location>
        <begin position="323"/>
        <end position="348"/>
    </location>
</feature>
<evidence type="ECO:0000256" key="7">
    <source>
        <dbReference type="SAM" id="Phobius"/>
    </source>
</evidence>
<feature type="transmembrane region" description="Helical" evidence="7">
    <location>
        <begin position="232"/>
        <end position="248"/>
    </location>
</feature>
<dbReference type="GO" id="GO:0022857">
    <property type="term" value="F:transmembrane transporter activity"/>
    <property type="evidence" value="ECO:0007669"/>
    <property type="project" value="InterPro"/>
</dbReference>
<keyword evidence="6 7" id="KW-0472">Membrane</keyword>
<feature type="transmembrane region" description="Helical" evidence="7">
    <location>
        <begin position="296"/>
        <end position="317"/>
    </location>
</feature>
<dbReference type="EMBL" id="CP023994">
    <property type="protein sequence ID" value="AWR21172.1"/>
    <property type="molecule type" value="Genomic_DNA"/>
</dbReference>
<evidence type="ECO:0000313" key="10">
    <source>
        <dbReference type="Proteomes" id="UP000246894"/>
    </source>
</evidence>
<organism evidence="9 10">
    <name type="scientific">Aurantimicrobium photophilum</name>
    <dbReference type="NCBI Taxonomy" id="1987356"/>
    <lineage>
        <taxon>Bacteria</taxon>
        <taxon>Bacillati</taxon>
        <taxon>Actinomycetota</taxon>
        <taxon>Actinomycetes</taxon>
        <taxon>Micrococcales</taxon>
        <taxon>Microbacteriaceae</taxon>
        <taxon>Aurantimicrobium</taxon>
    </lineage>
</organism>
<reference evidence="9 10" key="1">
    <citation type="submission" date="2017-10" db="EMBL/GenBank/DDBJ databases">
        <title>Genome of an Actinobacterium that displays light-enhanced growth.</title>
        <authorList>
            <person name="Maresca J.A."/>
            <person name="Hempel P."/>
            <person name="Shevchenko O."/>
            <person name="Miller K.J."/>
            <person name="Hahn M.W."/>
        </authorList>
    </citation>
    <scope>NUCLEOTIDE SEQUENCE [LARGE SCALE GENOMIC DNA]</scope>
    <source>
        <strain evidence="9 10">MWH-Mo1</strain>
    </source>
</reference>
<evidence type="ECO:0000256" key="3">
    <source>
        <dbReference type="ARBA" id="ARBA00022475"/>
    </source>
</evidence>
<evidence type="ECO:0000259" key="8">
    <source>
        <dbReference type="PROSITE" id="PS50850"/>
    </source>
</evidence>
<dbReference type="PROSITE" id="PS50850">
    <property type="entry name" value="MFS"/>
    <property type="match status" value="1"/>
</dbReference>
<accession>A0A2Z3S4B5</accession>
<feature type="transmembrane region" description="Helical" evidence="7">
    <location>
        <begin position="45"/>
        <end position="66"/>
    </location>
</feature>
<dbReference type="GO" id="GO:0005886">
    <property type="term" value="C:plasma membrane"/>
    <property type="evidence" value="ECO:0007669"/>
    <property type="project" value="UniProtKB-SubCell"/>
</dbReference>
<keyword evidence="10" id="KW-1185">Reference proteome</keyword>
<keyword evidence="4 7" id="KW-0812">Transmembrane</keyword>
<keyword evidence="3" id="KW-1003">Cell membrane</keyword>
<dbReference type="Pfam" id="PF07690">
    <property type="entry name" value="MFS_1"/>
    <property type="match status" value="1"/>
</dbReference>
<evidence type="ECO:0000256" key="4">
    <source>
        <dbReference type="ARBA" id="ARBA00022692"/>
    </source>
</evidence>
<feature type="transmembrane region" description="Helical" evidence="7">
    <location>
        <begin position="360"/>
        <end position="382"/>
    </location>
</feature>
<dbReference type="Gene3D" id="1.20.1250.20">
    <property type="entry name" value="MFS general substrate transporter like domains"/>
    <property type="match status" value="1"/>
</dbReference>
<dbReference type="RefSeq" id="WP_110233038.1">
    <property type="nucleotide sequence ID" value="NZ_CP023994.1"/>
</dbReference>
<evidence type="ECO:0000256" key="6">
    <source>
        <dbReference type="ARBA" id="ARBA00023136"/>
    </source>
</evidence>
<evidence type="ECO:0000256" key="1">
    <source>
        <dbReference type="ARBA" id="ARBA00004651"/>
    </source>
</evidence>
<feature type="transmembrane region" description="Helical" evidence="7">
    <location>
        <begin position="388"/>
        <end position="410"/>
    </location>
</feature>
<feature type="transmembrane region" description="Helical" evidence="7">
    <location>
        <begin position="141"/>
        <end position="162"/>
    </location>
</feature>
<name>A0A2Z3S4B5_9MICO</name>
<dbReference type="OrthoDB" id="3285241at2"/>